<name>A0A3D8H9J1_9GAMM</name>
<reference evidence="1 2" key="1">
    <citation type="submission" date="2018-08" db="EMBL/GenBank/DDBJ databases">
        <title>Genome sequence of Marinobacter flavimaris KCTC 12185.</title>
        <authorList>
            <person name="Chun J."/>
            <person name="Kim B.-Y."/>
            <person name="Choi S.-B."/>
            <person name="Kwak M.-J."/>
        </authorList>
    </citation>
    <scope>NUCLEOTIDE SEQUENCE [LARGE SCALE GENOMIC DNA]</scope>
    <source>
        <strain evidence="1 2">KCTC 12185</strain>
    </source>
</reference>
<sequence length="195" mass="21996">MEDRYTLLEKLRKRLVSLSIFSRAAEEIAALDKAMDLILEEQTTPDGKSSLEVCRSLRTQLSQCEASKVRISRTLADYEASKNHFKTLDHKKIGIVGGHPTDAKSLKAAFDSLCSEARVKFKETIGKSTPDHQTFREKYSDVDLLIVFTGFVGHSLTRHADMIEKEEGITVIRLEKMPSEYRSIMAEILCALKDS</sequence>
<protein>
    <submittedName>
        <fullName evidence="1">DUF2325 domain-containing protein</fullName>
    </submittedName>
</protein>
<comment type="caution">
    <text evidence="1">The sequence shown here is derived from an EMBL/GenBank/DDBJ whole genome shotgun (WGS) entry which is preliminary data.</text>
</comment>
<dbReference type="EMBL" id="QRDH01000001">
    <property type="protein sequence ID" value="RDU42956.1"/>
    <property type="molecule type" value="Genomic_DNA"/>
</dbReference>
<dbReference type="RefSeq" id="WP_104272498.1">
    <property type="nucleotide sequence ID" value="NZ_PSSW01000024.1"/>
</dbReference>
<accession>A0A3D8H9J1</accession>
<keyword evidence="2" id="KW-1185">Reference proteome</keyword>
<proteinExistence type="predicted"/>
<evidence type="ECO:0000313" key="2">
    <source>
        <dbReference type="Proteomes" id="UP000256431"/>
    </source>
</evidence>
<gene>
    <name evidence="1" type="ORF">DXI23_04675</name>
</gene>
<dbReference type="Proteomes" id="UP000256431">
    <property type="component" value="Unassembled WGS sequence"/>
</dbReference>
<evidence type="ECO:0000313" key="1">
    <source>
        <dbReference type="EMBL" id="RDU42956.1"/>
    </source>
</evidence>
<dbReference type="AlphaFoldDB" id="A0A3D8H9J1"/>
<organism evidence="1 2">
    <name type="scientific">Marinobacter flavimaris</name>
    <dbReference type="NCBI Taxonomy" id="262076"/>
    <lineage>
        <taxon>Bacteria</taxon>
        <taxon>Pseudomonadati</taxon>
        <taxon>Pseudomonadota</taxon>
        <taxon>Gammaproteobacteria</taxon>
        <taxon>Pseudomonadales</taxon>
        <taxon>Marinobacteraceae</taxon>
        <taxon>Marinobacter</taxon>
    </lineage>
</organism>